<dbReference type="InterPro" id="IPR002470">
    <property type="entry name" value="Peptidase_S9A"/>
</dbReference>
<evidence type="ECO:0000256" key="1">
    <source>
        <dbReference type="ARBA" id="ARBA00005228"/>
    </source>
</evidence>
<evidence type="ECO:0000256" key="2">
    <source>
        <dbReference type="ARBA" id="ARBA00022670"/>
    </source>
</evidence>
<dbReference type="PANTHER" id="PTHR11757">
    <property type="entry name" value="PROTEASE FAMILY S9A OLIGOPEPTIDASE"/>
    <property type="match status" value="1"/>
</dbReference>
<dbReference type="EMBL" id="CP013729">
    <property type="protein sequence ID" value="ALV05264.1"/>
    <property type="molecule type" value="Genomic_DNA"/>
</dbReference>
<evidence type="ECO:0000313" key="7">
    <source>
        <dbReference type="EMBL" id="ALV05264.1"/>
    </source>
</evidence>
<dbReference type="InterPro" id="IPR051543">
    <property type="entry name" value="Serine_Peptidase_S9A"/>
</dbReference>
<name>A0A0U3N9Q5_9BURK</name>
<dbReference type="InterPro" id="IPR029058">
    <property type="entry name" value="AB_hydrolase_fold"/>
</dbReference>
<dbReference type="SUPFAM" id="SSF53474">
    <property type="entry name" value="alpha/beta-Hydrolases"/>
    <property type="match status" value="1"/>
</dbReference>
<feature type="region of interest" description="Disordered" evidence="5">
    <location>
        <begin position="25"/>
        <end position="47"/>
    </location>
</feature>
<dbReference type="STRING" id="76731.RD2015_768"/>
<dbReference type="GO" id="GO:0006508">
    <property type="term" value="P:proteolysis"/>
    <property type="evidence" value="ECO:0007669"/>
    <property type="project" value="UniProtKB-KW"/>
</dbReference>
<dbReference type="Pfam" id="PF00326">
    <property type="entry name" value="Peptidase_S9"/>
    <property type="match status" value="1"/>
</dbReference>
<evidence type="ECO:0000256" key="4">
    <source>
        <dbReference type="ARBA" id="ARBA00022825"/>
    </source>
</evidence>
<evidence type="ECO:0000256" key="3">
    <source>
        <dbReference type="ARBA" id="ARBA00022801"/>
    </source>
</evidence>
<dbReference type="PRINTS" id="PR00862">
    <property type="entry name" value="PROLIGOPTASE"/>
</dbReference>
<evidence type="ECO:0000256" key="6">
    <source>
        <dbReference type="SAM" id="SignalP"/>
    </source>
</evidence>
<evidence type="ECO:0000313" key="8">
    <source>
        <dbReference type="Proteomes" id="UP000060699"/>
    </source>
</evidence>
<keyword evidence="6" id="KW-0732">Signal</keyword>
<protein>
    <submittedName>
        <fullName evidence="7">Protease II</fullName>
    </submittedName>
</protein>
<dbReference type="Gene3D" id="3.40.50.1820">
    <property type="entry name" value="alpha/beta hydrolase"/>
    <property type="match status" value="1"/>
</dbReference>
<evidence type="ECO:0000256" key="5">
    <source>
        <dbReference type="SAM" id="MobiDB-lite"/>
    </source>
</evidence>
<dbReference type="PROSITE" id="PS51257">
    <property type="entry name" value="PROKAR_LIPOPROTEIN"/>
    <property type="match status" value="1"/>
</dbReference>
<keyword evidence="3" id="KW-0378">Hydrolase</keyword>
<keyword evidence="2 7" id="KW-0645">Protease</keyword>
<keyword evidence="8" id="KW-1185">Reference proteome</keyword>
<dbReference type="PATRIC" id="fig|76731.3.peg.779"/>
<dbReference type="PANTHER" id="PTHR11757:SF19">
    <property type="entry name" value="PROLYL ENDOPEPTIDASE-LIKE"/>
    <property type="match status" value="1"/>
</dbReference>
<reference evidence="7 8" key="1">
    <citation type="submission" date="2015-12" db="EMBL/GenBank/DDBJ databases">
        <title>Complete genome of Roseateles depolymerans KCTC 42856.</title>
        <authorList>
            <person name="Kim K.M."/>
        </authorList>
    </citation>
    <scope>NUCLEOTIDE SEQUENCE [LARGE SCALE GENOMIC DNA]</scope>
    <source>
        <strain evidence="7 8">KCTC 42856</strain>
    </source>
</reference>
<dbReference type="InterPro" id="IPR023302">
    <property type="entry name" value="Pept_S9A_N"/>
</dbReference>
<accession>A0A0U3N9Q5</accession>
<dbReference type="KEGG" id="rdp:RD2015_768"/>
<comment type="similarity">
    <text evidence="1">Belongs to the peptidase S9A family.</text>
</comment>
<dbReference type="SUPFAM" id="SSF50993">
    <property type="entry name" value="Peptidase/esterase 'gauge' domain"/>
    <property type="match status" value="1"/>
</dbReference>
<dbReference type="Gene3D" id="2.130.10.120">
    <property type="entry name" value="Prolyl oligopeptidase, N-terminal domain"/>
    <property type="match status" value="1"/>
</dbReference>
<feature type="compositionally biased region" description="Gly residues" evidence="5">
    <location>
        <begin position="30"/>
        <end position="39"/>
    </location>
</feature>
<sequence length="763" mass="84971" precursor="true">MARMAQMALVLALGAVMAACQSPASRMQAGGPGAGGGAGADASSLSPPVARQIPKDVTVHGDTRIDPYYWLRERDNPAVMAHLQAEAAYTDRWFQRLQPLQDTLYQEMVARMAPFDEDVPVRRGAWWYAKRTIAGAQYPQYIRRAAQGPQRLDDAQAPAQVLLDLNELAKGRQFLSVSQVEPSPDGRRLLYSLDDSGYRDFQLRIRDLASGQDLPWVGERTDGAVWSADGRTVFYIRSDEARRRSQLWRHAVDGAAPDVLVFEEKDPLFNLELHATADGRWLQLVSYAKNATEVMLLPADRPDAAWRPVLARRAGQEYRVEHRNGQLYLLINDRGPDFRLVRVAMPQGAAARRGKAASPSVGAPLLQAGDLARARELLPYSETVSPERLRPFARHLVLQWRENGAVKLGVLDESGLGLGRRRPGPATVTPFAMPDPMSSAQLDEQHELNGEFDSDEVRLKYQTLLTPPTVMDYRFSDRRLQVRKQQPVLGYDPSRYASERVWATAADGTRVPVALIYAKALRGEGPRPLLLRGYGSYGLSIDHRFNAQDVSLLDRGVVLATAYVRGGGEMGRRWYLDGKLDKKMNSFTDFIASAEMLVRSGWTRPEQLIITGRSAGGLLVGAATDLRPDLFKAVVAEVPFVDVINTMLDETIPLTTEEFEEWGNPKRPADYAWMRAYSPYDNLKPGAYPAVLARAGLNDSQVPYWEPAKFVARLRSVKTDTRPVLFDINLTAGHGGASGRYDALRERARVYAFMLDQWGLAGR</sequence>
<proteinExistence type="inferred from homology"/>
<dbReference type="AlphaFoldDB" id="A0A0U3N9Q5"/>
<feature type="chain" id="PRO_5044292101" evidence="6">
    <location>
        <begin position="19"/>
        <end position="763"/>
    </location>
</feature>
<dbReference type="Pfam" id="PF02897">
    <property type="entry name" value="Peptidase_S9_N"/>
    <property type="match status" value="1"/>
</dbReference>
<dbReference type="Proteomes" id="UP000060699">
    <property type="component" value="Chromosome"/>
</dbReference>
<keyword evidence="4" id="KW-0720">Serine protease</keyword>
<feature type="signal peptide" evidence="6">
    <location>
        <begin position="1"/>
        <end position="18"/>
    </location>
</feature>
<dbReference type="InterPro" id="IPR001375">
    <property type="entry name" value="Peptidase_S9_cat"/>
</dbReference>
<dbReference type="GO" id="GO:0004252">
    <property type="term" value="F:serine-type endopeptidase activity"/>
    <property type="evidence" value="ECO:0007669"/>
    <property type="project" value="InterPro"/>
</dbReference>
<organism evidence="7 8">
    <name type="scientific">Roseateles depolymerans</name>
    <dbReference type="NCBI Taxonomy" id="76731"/>
    <lineage>
        <taxon>Bacteria</taxon>
        <taxon>Pseudomonadati</taxon>
        <taxon>Pseudomonadota</taxon>
        <taxon>Betaproteobacteria</taxon>
        <taxon>Burkholderiales</taxon>
        <taxon>Sphaerotilaceae</taxon>
        <taxon>Roseateles</taxon>
    </lineage>
</organism>
<gene>
    <name evidence="7" type="ORF">RD2015_768</name>
</gene>